<dbReference type="EMBL" id="JAUESC010000388">
    <property type="protein sequence ID" value="KAK0572213.1"/>
    <property type="molecule type" value="Genomic_DNA"/>
</dbReference>
<feature type="compositionally biased region" description="Polar residues" evidence="9">
    <location>
        <begin position="198"/>
        <end position="212"/>
    </location>
</feature>
<dbReference type="PANTHER" id="PTHR11638">
    <property type="entry name" value="ATP-DEPENDENT CLP PROTEASE"/>
    <property type="match status" value="1"/>
</dbReference>
<dbReference type="Proteomes" id="UP001168877">
    <property type="component" value="Unassembled WGS sequence"/>
</dbReference>
<dbReference type="GO" id="GO:0034605">
    <property type="term" value="P:cellular response to heat"/>
    <property type="evidence" value="ECO:0007669"/>
    <property type="project" value="TreeGrafter"/>
</dbReference>
<dbReference type="FunFam" id="3.40.50.300:FF:000025">
    <property type="entry name" value="ATP-dependent Clp protease subunit"/>
    <property type="match status" value="1"/>
</dbReference>
<dbReference type="Gene3D" id="1.10.1780.10">
    <property type="entry name" value="Clp, N-terminal domain"/>
    <property type="match status" value="1"/>
</dbReference>
<dbReference type="InterPro" id="IPR001270">
    <property type="entry name" value="ClpA/B"/>
</dbReference>
<dbReference type="SUPFAM" id="SSF81923">
    <property type="entry name" value="Double Clp-N motif"/>
    <property type="match status" value="1"/>
</dbReference>
<dbReference type="InterPro" id="IPR018368">
    <property type="entry name" value="ClpA/B_CS1"/>
</dbReference>
<name>A0AA39RE12_ACESA</name>
<dbReference type="PANTHER" id="PTHR11638:SF86">
    <property type="entry name" value="CHAPERONE PROTEIN CLPB4, MITOCHONDRIAL"/>
    <property type="match status" value="1"/>
</dbReference>
<evidence type="ECO:0000313" key="11">
    <source>
        <dbReference type="EMBL" id="KAK0572213.1"/>
    </source>
</evidence>
<dbReference type="Pfam" id="PF17871">
    <property type="entry name" value="AAA_lid_9"/>
    <property type="match status" value="1"/>
</dbReference>
<dbReference type="InterPro" id="IPR050130">
    <property type="entry name" value="ClpA_ClpB"/>
</dbReference>
<comment type="similarity">
    <text evidence="1 7">Belongs to the ClpA/ClpB family.</text>
</comment>
<dbReference type="Gene3D" id="1.10.8.60">
    <property type="match status" value="1"/>
</dbReference>
<evidence type="ECO:0000259" key="10">
    <source>
        <dbReference type="PROSITE" id="PS51903"/>
    </source>
</evidence>
<dbReference type="GO" id="GO:0005524">
    <property type="term" value="F:ATP binding"/>
    <property type="evidence" value="ECO:0007669"/>
    <property type="project" value="UniProtKB-KW"/>
</dbReference>
<dbReference type="SUPFAM" id="SSF52540">
    <property type="entry name" value="P-loop containing nucleoside triphosphate hydrolases"/>
    <property type="match status" value="2"/>
</dbReference>
<dbReference type="InterPro" id="IPR003593">
    <property type="entry name" value="AAA+_ATPase"/>
</dbReference>
<dbReference type="Pfam" id="PF10431">
    <property type="entry name" value="ClpB_D2-small"/>
    <property type="match status" value="1"/>
</dbReference>
<dbReference type="InterPro" id="IPR019489">
    <property type="entry name" value="Clp_ATPase_C"/>
</dbReference>
<keyword evidence="2 6" id="KW-0677">Repeat</keyword>
<reference evidence="11" key="2">
    <citation type="submission" date="2023-06" db="EMBL/GenBank/DDBJ databases">
        <authorList>
            <person name="Swenson N.G."/>
            <person name="Wegrzyn J.L."/>
            <person name="Mcevoy S.L."/>
        </authorList>
    </citation>
    <scope>NUCLEOTIDE SEQUENCE</scope>
    <source>
        <strain evidence="11">NS2018</strain>
        <tissue evidence="11">Leaf</tissue>
    </source>
</reference>
<accession>A0AA39RE12</accession>
<dbReference type="GO" id="GO:0016887">
    <property type="term" value="F:ATP hydrolysis activity"/>
    <property type="evidence" value="ECO:0007669"/>
    <property type="project" value="InterPro"/>
</dbReference>
<feature type="region of interest" description="Disordered" evidence="9">
    <location>
        <begin position="152"/>
        <end position="225"/>
    </location>
</feature>
<evidence type="ECO:0000256" key="8">
    <source>
        <dbReference type="SAM" id="Coils"/>
    </source>
</evidence>
<dbReference type="InterPro" id="IPR004176">
    <property type="entry name" value="Clp_R_N"/>
</dbReference>
<evidence type="ECO:0000256" key="1">
    <source>
        <dbReference type="ARBA" id="ARBA00008675"/>
    </source>
</evidence>
<dbReference type="SMART" id="SM00382">
    <property type="entry name" value="AAA"/>
    <property type="match status" value="2"/>
</dbReference>
<comment type="caution">
    <text evidence="11">The sequence shown here is derived from an EMBL/GenBank/DDBJ whole genome shotgun (WGS) entry which is preliminary data.</text>
</comment>
<feature type="region of interest" description="Disordered" evidence="9">
    <location>
        <begin position="56"/>
        <end position="94"/>
    </location>
</feature>
<dbReference type="PROSITE" id="PS51903">
    <property type="entry name" value="CLP_R"/>
    <property type="match status" value="1"/>
</dbReference>
<dbReference type="InterPro" id="IPR041546">
    <property type="entry name" value="ClpA/ClpB_AAA_lid"/>
</dbReference>
<feature type="coiled-coil region" evidence="8">
    <location>
        <begin position="769"/>
        <end position="854"/>
    </location>
</feature>
<evidence type="ECO:0000256" key="7">
    <source>
        <dbReference type="RuleBase" id="RU004432"/>
    </source>
</evidence>
<dbReference type="InterPro" id="IPR003959">
    <property type="entry name" value="ATPase_AAA_core"/>
</dbReference>
<dbReference type="InterPro" id="IPR028299">
    <property type="entry name" value="ClpA/B_CS2"/>
</dbReference>
<dbReference type="Pfam" id="PF02861">
    <property type="entry name" value="Clp_N"/>
    <property type="match status" value="1"/>
</dbReference>
<keyword evidence="8" id="KW-0175">Coiled coil</keyword>
<dbReference type="Pfam" id="PF07724">
    <property type="entry name" value="AAA_2"/>
    <property type="match status" value="1"/>
</dbReference>
<evidence type="ECO:0000256" key="3">
    <source>
        <dbReference type="ARBA" id="ARBA00022741"/>
    </source>
</evidence>
<dbReference type="PRINTS" id="PR00300">
    <property type="entry name" value="CLPPROTEASEA"/>
</dbReference>
<feature type="region of interest" description="Disordered" evidence="9">
    <location>
        <begin position="1218"/>
        <end position="1246"/>
    </location>
</feature>
<evidence type="ECO:0000313" key="12">
    <source>
        <dbReference type="Proteomes" id="UP001168877"/>
    </source>
</evidence>
<evidence type="ECO:0000256" key="5">
    <source>
        <dbReference type="ARBA" id="ARBA00023186"/>
    </source>
</evidence>
<feature type="compositionally biased region" description="Basic and acidic residues" evidence="9">
    <location>
        <begin position="213"/>
        <end position="225"/>
    </location>
</feature>
<keyword evidence="4 7" id="KW-0067">ATP-binding</keyword>
<dbReference type="InterPro" id="IPR027417">
    <property type="entry name" value="P-loop_NTPase"/>
</dbReference>
<evidence type="ECO:0000256" key="9">
    <source>
        <dbReference type="SAM" id="MobiDB-lite"/>
    </source>
</evidence>
<sequence length="1257" mass="139493">MADVKSTPSQRTNDTEVISVVGANLFVTSEQINLNIDQSSEDKAFEVDVKACVTSSLESNSTAEKNASKEPTVGSSDTFQDLSPSTNGDTEKPTLLHQGSSILMTGSNALNFKEVQLDRVLELSKGSSCPGSLEKHQDVGFDSTITRSSKLEESNCYNSGDSLPKNPSSCYQGSSNSNSLHSEPKDDGKNNKPKDLSDGSNSVLSQDTMSCKNENDSHDGGEAAKSECQELPQFNLESIAAEILLSFAPSRKRVESQFHCIQAKTDDLSKCCRDNDSNRNLYRIQYPNYSQAGDTNESTTWTKSSGSRRLTLAFSRQVVVGYDNRILGIGCQANPIEFTEMAWEAILRFVDSARVSKQQVESEHLMEALLENPIAQRILTKAGLDNSSVLEATVKFISKPSKWQVMDSSRGPIIGPHLSSLLDNARKFKKLMGDDFVSVEHLLLAFHSDKRFGKKLFKNRKLTEEDLMVAIKAVRGHQRGADQYPKGKYKSLETYGNDLTELAGRGKFDPVIGRDGEIQKCIQILTSKSKNNPVLIGEPGVGKTAIAEGLAQLIVGGDVPERLKNRKLISLNMGTLVAGTKLRGDFEERFEAILNEVTASNGHIILFIDEIHTVVGAGASGGAMDAGNLLKPMLGRGELRVIGATTFKEYKQYIEKDLALERRFEPVTCNQPSVAETISILHGLRDGLKQHHRVDITDGALASAAVLADQYIRDRFLPDKAIGLVDQAAAKVSIEMFKPPMELDKVVEALKKLEMEKPSPENNIDKESFLKVENDINALQQKQKELNEQWGHEKDLLVRIRSIKVEIEGVNLEMEAAEREYDLKRAAELKYGNLVSLQCQLEEMQKKLADFQKSGLSLIRVEVTEDDIAEILSERTGIPLLNLQQAERDELAELEEVLHKRVIGQDTAVKSVADAIRRSRLGFSDKNRPIAIFMFVGPSGVGKTELAKALACYLFSTEDALIRIDMTEYMEKHAVSRLIGAPPGYAGYEDGGQLTEPVRHRPYSVVLFDEIEKAHPNVFDLLLPLMGEGRVTDSQGRTVSFRNCVVILTSNIGSQHILKAIRDGKNNSEDYETLQKQVKELAGQNFRPEFINRIDRFIVFLPLDAKQIYRTVEMQLKMLQNKLKEKKFDLYYTKGAVALLATLGLDPNSGVRLVKREIQRLIEDEVAIRVMKGHFKEEDSLIVTVEESRSAKNLPAKKKLCIKKLDLPDAIFDSREMINDDGSSDAIDDSDREMINDVGSSDAIDDSDWEVINSQSA</sequence>
<dbReference type="SMART" id="SM01086">
    <property type="entry name" value="ClpB_D2-small"/>
    <property type="match status" value="1"/>
</dbReference>
<evidence type="ECO:0000256" key="2">
    <source>
        <dbReference type="ARBA" id="ARBA00022737"/>
    </source>
</evidence>
<proteinExistence type="inferred from homology"/>
<protein>
    <recommendedName>
        <fullName evidence="10">Clp R domain-containing protein</fullName>
    </recommendedName>
</protein>
<dbReference type="PROSITE" id="PS00870">
    <property type="entry name" value="CLPAB_1"/>
    <property type="match status" value="1"/>
</dbReference>
<feature type="domain" description="Clp R" evidence="10">
    <location>
        <begin position="335"/>
        <end position="477"/>
    </location>
</feature>
<feature type="compositionally biased region" description="Basic and acidic residues" evidence="9">
    <location>
        <begin position="182"/>
        <end position="197"/>
    </location>
</feature>
<dbReference type="FunFam" id="3.40.50.300:FF:000010">
    <property type="entry name" value="Chaperone clpB 1, putative"/>
    <property type="match status" value="1"/>
</dbReference>
<dbReference type="FunFam" id="3.40.50.300:FF:000120">
    <property type="entry name" value="ATP-dependent chaperone ClpB"/>
    <property type="match status" value="1"/>
</dbReference>
<dbReference type="PROSITE" id="PS00871">
    <property type="entry name" value="CLPAB_2"/>
    <property type="match status" value="1"/>
</dbReference>
<gene>
    <name evidence="11" type="ORF">LWI29_027915</name>
</gene>
<keyword evidence="5 7" id="KW-0143">Chaperone</keyword>
<feature type="compositionally biased region" description="Polar residues" evidence="9">
    <location>
        <begin position="73"/>
        <end position="88"/>
    </location>
</feature>
<dbReference type="Pfam" id="PF00004">
    <property type="entry name" value="AAA"/>
    <property type="match status" value="1"/>
</dbReference>
<dbReference type="Gene3D" id="3.40.50.300">
    <property type="entry name" value="P-loop containing nucleotide triphosphate hydrolases"/>
    <property type="match status" value="3"/>
</dbReference>
<evidence type="ECO:0000256" key="4">
    <source>
        <dbReference type="ARBA" id="ARBA00022840"/>
    </source>
</evidence>
<dbReference type="AlphaFoldDB" id="A0AA39RE12"/>
<dbReference type="CDD" id="cd19499">
    <property type="entry name" value="RecA-like_ClpB_Hsp104-like"/>
    <property type="match status" value="1"/>
</dbReference>
<keyword evidence="12" id="KW-1185">Reference proteome</keyword>
<feature type="compositionally biased region" description="Low complexity" evidence="9">
    <location>
        <begin position="166"/>
        <end position="179"/>
    </location>
</feature>
<keyword evidence="3 7" id="KW-0547">Nucleotide-binding</keyword>
<feature type="compositionally biased region" description="Acidic residues" evidence="9">
    <location>
        <begin position="1222"/>
        <end position="1231"/>
    </location>
</feature>
<feature type="compositionally biased region" description="Polar residues" evidence="9">
    <location>
        <begin position="56"/>
        <end position="65"/>
    </location>
</feature>
<organism evidence="11 12">
    <name type="scientific">Acer saccharum</name>
    <name type="common">Sugar maple</name>
    <dbReference type="NCBI Taxonomy" id="4024"/>
    <lineage>
        <taxon>Eukaryota</taxon>
        <taxon>Viridiplantae</taxon>
        <taxon>Streptophyta</taxon>
        <taxon>Embryophyta</taxon>
        <taxon>Tracheophyta</taxon>
        <taxon>Spermatophyta</taxon>
        <taxon>Magnoliopsida</taxon>
        <taxon>eudicotyledons</taxon>
        <taxon>Gunneridae</taxon>
        <taxon>Pentapetalae</taxon>
        <taxon>rosids</taxon>
        <taxon>malvids</taxon>
        <taxon>Sapindales</taxon>
        <taxon>Sapindaceae</taxon>
        <taxon>Hippocastanoideae</taxon>
        <taxon>Acereae</taxon>
        <taxon>Acer</taxon>
    </lineage>
</organism>
<reference evidence="11" key="1">
    <citation type="journal article" date="2022" name="Plant J.">
        <title>Strategies of tolerance reflected in two North American maple genomes.</title>
        <authorList>
            <person name="McEvoy S.L."/>
            <person name="Sezen U.U."/>
            <person name="Trouern-Trend A."/>
            <person name="McMahon S.M."/>
            <person name="Schaberg P.G."/>
            <person name="Yang J."/>
            <person name="Wegrzyn J.L."/>
            <person name="Swenson N.G."/>
        </authorList>
    </citation>
    <scope>NUCLEOTIDE SEQUENCE</scope>
    <source>
        <strain evidence="11">NS2018</strain>
    </source>
</reference>
<dbReference type="InterPro" id="IPR036628">
    <property type="entry name" value="Clp_N_dom_sf"/>
</dbReference>
<dbReference type="CDD" id="cd00009">
    <property type="entry name" value="AAA"/>
    <property type="match status" value="1"/>
</dbReference>
<evidence type="ECO:0000256" key="6">
    <source>
        <dbReference type="PROSITE-ProRule" id="PRU01251"/>
    </source>
</evidence>
<dbReference type="GO" id="GO:0005737">
    <property type="term" value="C:cytoplasm"/>
    <property type="evidence" value="ECO:0007669"/>
    <property type="project" value="TreeGrafter"/>
</dbReference>